<dbReference type="InterPro" id="IPR010499">
    <property type="entry name" value="AraC_E-bd"/>
</dbReference>
<reference evidence="2 3" key="1">
    <citation type="submission" date="2024-04" db="EMBL/GenBank/DDBJ databases">
        <title>whole genome sequencing of Lutimonas vermicola strain IMCC1616.</title>
        <authorList>
            <person name="Bae S.S."/>
        </authorList>
    </citation>
    <scope>NUCLEOTIDE SEQUENCE [LARGE SCALE GENOMIC DNA]</scope>
    <source>
        <strain evidence="2 3">IMCC1616</strain>
    </source>
</reference>
<protein>
    <submittedName>
        <fullName evidence="2">SRPBCC family protein</fullName>
    </submittedName>
</protein>
<proteinExistence type="predicted"/>
<organism evidence="2 3">
    <name type="scientific">Lutimonas vermicola</name>
    <dbReference type="NCBI Taxonomy" id="414288"/>
    <lineage>
        <taxon>Bacteria</taxon>
        <taxon>Pseudomonadati</taxon>
        <taxon>Bacteroidota</taxon>
        <taxon>Flavobacteriia</taxon>
        <taxon>Flavobacteriales</taxon>
        <taxon>Flavobacteriaceae</taxon>
        <taxon>Lutimonas</taxon>
    </lineage>
</organism>
<dbReference type="RefSeq" id="WP_342160183.1">
    <property type="nucleotide sequence ID" value="NZ_JBCDNA010000002.1"/>
</dbReference>
<dbReference type="InterPro" id="IPR011256">
    <property type="entry name" value="Reg_factor_effector_dom_sf"/>
</dbReference>
<keyword evidence="3" id="KW-1185">Reference proteome</keyword>
<dbReference type="CDD" id="cd07818">
    <property type="entry name" value="SRPBCC_1"/>
    <property type="match status" value="1"/>
</dbReference>
<dbReference type="InterPro" id="IPR019587">
    <property type="entry name" value="Polyketide_cyclase/dehydratase"/>
</dbReference>
<evidence type="ECO:0000259" key="1">
    <source>
        <dbReference type="SMART" id="SM00871"/>
    </source>
</evidence>
<dbReference type="SUPFAM" id="SSF55961">
    <property type="entry name" value="Bet v1-like"/>
    <property type="match status" value="1"/>
</dbReference>
<evidence type="ECO:0000313" key="2">
    <source>
        <dbReference type="EMBL" id="MEL4456132.1"/>
    </source>
</evidence>
<dbReference type="EMBL" id="JBCDNA010000002">
    <property type="protein sequence ID" value="MEL4456132.1"/>
    <property type="molecule type" value="Genomic_DNA"/>
</dbReference>
<dbReference type="Pfam" id="PF10604">
    <property type="entry name" value="Polyketide_cyc2"/>
    <property type="match status" value="1"/>
</dbReference>
<dbReference type="Gene3D" id="3.30.530.20">
    <property type="match status" value="1"/>
</dbReference>
<dbReference type="InterPro" id="IPR023393">
    <property type="entry name" value="START-like_dom_sf"/>
</dbReference>
<feature type="domain" description="AraC effector-binding" evidence="1">
    <location>
        <begin position="183"/>
        <end position="339"/>
    </location>
</feature>
<accession>A0ABU9L3I1</accession>
<name>A0ABU9L3I1_9FLAO</name>
<dbReference type="InterPro" id="IPR029442">
    <property type="entry name" value="GyrI-like"/>
</dbReference>
<dbReference type="SUPFAM" id="SSF55136">
    <property type="entry name" value="Probable bacterial effector-binding domain"/>
    <property type="match status" value="1"/>
</dbReference>
<gene>
    <name evidence="2" type="ORF">AABB81_09520</name>
</gene>
<evidence type="ECO:0000313" key="3">
    <source>
        <dbReference type="Proteomes" id="UP001474120"/>
    </source>
</evidence>
<dbReference type="Pfam" id="PF06445">
    <property type="entry name" value="GyrI-like"/>
    <property type="match status" value="1"/>
</dbReference>
<dbReference type="Gene3D" id="3.20.80.10">
    <property type="entry name" value="Regulatory factor, effector binding domain"/>
    <property type="match status" value="1"/>
</dbReference>
<dbReference type="Proteomes" id="UP001474120">
    <property type="component" value="Unassembled WGS sequence"/>
</dbReference>
<comment type="caution">
    <text evidence="2">The sequence shown here is derived from an EMBL/GenBank/DDBJ whole genome shotgun (WGS) entry which is preliminary data.</text>
</comment>
<sequence length="346" mass="39613">MRFLKNIFLLLLVLFVVGAIYLATLDGSYDVSKSRAINADRMVVFNDLNDFKNWKEWGPWYEKDSTIRVQYADNTIGEGGAYTWTSDIEGGGSMKTVKIQKPERLDQEIVFETPFGDMMSDVYWVLEKTDTGTDLTWGMRGEFPFFLRFMASGMEKQLGPMQKRGLELFDENLQRKLKVYTIDSVGVVDYSGGFYLYQSTSSKISNMNSKLTPMMEAIEKFVSDNHIRLTGSPFTIYHKFDQENGTTMFSVAYPIAERIISQDADILTGYMERGTYFKTVLTGDYGNLKEAWEKAMFDVSSLKDYRLMENGEPFEIYVNSAQSTPNPAELVTEIYIPVALKSYQEI</sequence>
<dbReference type="SMART" id="SM00871">
    <property type="entry name" value="AraC_E_bind"/>
    <property type="match status" value="1"/>
</dbReference>